<dbReference type="EMBL" id="JAYLLN010000011">
    <property type="protein sequence ID" value="MEI5984569.1"/>
    <property type="molecule type" value="Genomic_DNA"/>
</dbReference>
<dbReference type="Pfam" id="PF12833">
    <property type="entry name" value="HTH_18"/>
    <property type="match status" value="1"/>
</dbReference>
<keyword evidence="6" id="KW-1185">Reference proteome</keyword>
<evidence type="ECO:0000313" key="6">
    <source>
        <dbReference type="Proteomes" id="UP001363035"/>
    </source>
</evidence>
<dbReference type="PROSITE" id="PS01124">
    <property type="entry name" value="HTH_ARAC_FAMILY_2"/>
    <property type="match status" value="1"/>
</dbReference>
<proteinExistence type="predicted"/>
<sequence>MEFDFKEVSGNSLGELFSVNTWNCAILKVVMIFEHGGKIDIHGEEIEFKPYSLVFIPKDIQLRAVAGEPRPFFLLYFSESFFDRMVMDFQPLQQSHIFSGENLFYRTVIIPEKYSGYNEFMAFHMELAKQHSNELIYKEFGLTLIKQVLLTGNIYLDDFVVVERKGRMEEIELSNKFRCLISKHVHQEKKIPFYTEQLGVSQRKLTSVTKKVFGKTPKELISIGMLKISKHLLVNSTKSIKEIARELQFEDENNFSACFSKLCGESPKTYRKRWSKEVQ</sequence>
<dbReference type="InterPro" id="IPR018060">
    <property type="entry name" value="HTH_AraC"/>
</dbReference>
<keyword evidence="3" id="KW-0804">Transcription</keyword>
<dbReference type="InterPro" id="IPR009057">
    <property type="entry name" value="Homeodomain-like_sf"/>
</dbReference>
<keyword evidence="1" id="KW-0805">Transcription regulation</keyword>
<gene>
    <name evidence="5" type="ORF">VJ786_06625</name>
</gene>
<comment type="caution">
    <text evidence="5">The sequence shown here is derived from an EMBL/GenBank/DDBJ whole genome shotgun (WGS) entry which is preliminary data.</text>
</comment>
<dbReference type="Proteomes" id="UP001363035">
    <property type="component" value="Unassembled WGS sequence"/>
</dbReference>
<name>A0ABU8I4B8_9SPHI</name>
<dbReference type="PANTHER" id="PTHR43280">
    <property type="entry name" value="ARAC-FAMILY TRANSCRIPTIONAL REGULATOR"/>
    <property type="match status" value="1"/>
</dbReference>
<dbReference type="Gene3D" id="1.10.10.60">
    <property type="entry name" value="Homeodomain-like"/>
    <property type="match status" value="1"/>
</dbReference>
<dbReference type="SUPFAM" id="SSF46689">
    <property type="entry name" value="Homeodomain-like"/>
    <property type="match status" value="1"/>
</dbReference>
<evidence type="ECO:0000256" key="1">
    <source>
        <dbReference type="ARBA" id="ARBA00023015"/>
    </source>
</evidence>
<keyword evidence="2" id="KW-0238">DNA-binding</keyword>
<protein>
    <submittedName>
        <fullName evidence="5">Helix-turn-helix domain-containing protein</fullName>
    </submittedName>
</protein>
<feature type="domain" description="HTH araC/xylS-type" evidence="4">
    <location>
        <begin position="175"/>
        <end position="273"/>
    </location>
</feature>
<dbReference type="SMART" id="SM00342">
    <property type="entry name" value="HTH_ARAC"/>
    <property type="match status" value="1"/>
</dbReference>
<dbReference type="PANTHER" id="PTHR43280:SF32">
    <property type="entry name" value="TRANSCRIPTIONAL REGULATORY PROTEIN"/>
    <property type="match status" value="1"/>
</dbReference>
<reference evidence="5 6" key="1">
    <citation type="submission" date="2024-01" db="EMBL/GenBank/DDBJ databases">
        <title>Sphingobacterium tenebrionis sp. nov., a novel endophyte isolated from tenebrio molitor intestines.</title>
        <authorList>
            <person name="Zhang C."/>
        </authorList>
    </citation>
    <scope>NUCLEOTIDE SEQUENCE [LARGE SCALE GENOMIC DNA]</scope>
    <source>
        <strain evidence="5 6">PU5-4</strain>
    </source>
</reference>
<dbReference type="RefSeq" id="WP_099365935.1">
    <property type="nucleotide sequence ID" value="NZ_JAYLLN010000011.1"/>
</dbReference>
<accession>A0ABU8I4B8</accession>
<organism evidence="5 6">
    <name type="scientific">Sphingobacterium tenebrionis</name>
    <dbReference type="NCBI Taxonomy" id="3111775"/>
    <lineage>
        <taxon>Bacteria</taxon>
        <taxon>Pseudomonadati</taxon>
        <taxon>Bacteroidota</taxon>
        <taxon>Sphingobacteriia</taxon>
        <taxon>Sphingobacteriales</taxon>
        <taxon>Sphingobacteriaceae</taxon>
        <taxon>Sphingobacterium</taxon>
    </lineage>
</organism>
<evidence type="ECO:0000259" key="4">
    <source>
        <dbReference type="PROSITE" id="PS01124"/>
    </source>
</evidence>
<evidence type="ECO:0000313" key="5">
    <source>
        <dbReference type="EMBL" id="MEI5984569.1"/>
    </source>
</evidence>
<evidence type="ECO:0000256" key="3">
    <source>
        <dbReference type="ARBA" id="ARBA00023163"/>
    </source>
</evidence>
<evidence type="ECO:0000256" key="2">
    <source>
        <dbReference type="ARBA" id="ARBA00023125"/>
    </source>
</evidence>